<evidence type="ECO:0000313" key="4">
    <source>
        <dbReference type="Proteomes" id="UP000074382"/>
    </source>
</evidence>
<feature type="compositionally biased region" description="Pro residues" evidence="1">
    <location>
        <begin position="107"/>
        <end position="118"/>
    </location>
</feature>
<feature type="compositionally biased region" description="Low complexity" evidence="1">
    <location>
        <begin position="157"/>
        <end position="176"/>
    </location>
</feature>
<name>A0A147KFH8_THECS</name>
<keyword evidence="2" id="KW-0812">Transmembrane</keyword>
<evidence type="ECO:0008006" key="5">
    <source>
        <dbReference type="Google" id="ProtNLM"/>
    </source>
</evidence>
<feature type="region of interest" description="Disordered" evidence="1">
    <location>
        <begin position="156"/>
        <end position="209"/>
    </location>
</feature>
<evidence type="ECO:0000256" key="1">
    <source>
        <dbReference type="SAM" id="MobiDB-lite"/>
    </source>
</evidence>
<dbReference type="RefSeq" id="WP_068752926.1">
    <property type="nucleotide sequence ID" value="NZ_KQ950180.1"/>
</dbReference>
<protein>
    <recommendedName>
        <fullName evidence="5">DUF3558 domain-containing protein</fullName>
    </recommendedName>
</protein>
<dbReference type="Proteomes" id="UP000074382">
    <property type="component" value="Unassembled WGS sequence"/>
</dbReference>
<keyword evidence="4" id="KW-1185">Reference proteome</keyword>
<comment type="caution">
    <text evidence="3">The sequence shown here is derived from an EMBL/GenBank/DDBJ whole genome shotgun (WGS) entry which is preliminary data.</text>
</comment>
<reference evidence="4" key="1">
    <citation type="journal article" date="2017" name="Acta Aliment.">
        <title>Plant polysaccharide degrading enzyme system of Thermpbifida cellulosilytica TB100 revealed by de novo genome project data.</title>
        <authorList>
            <person name="Toth A."/>
            <person name="Baka E."/>
            <person name="Luzics S."/>
            <person name="Bata-Vidacs I."/>
            <person name="Nagy I."/>
            <person name="Balint B."/>
            <person name="Herceg R."/>
            <person name="Olasz F."/>
            <person name="Wilk T."/>
            <person name="Nagy T."/>
            <person name="Kriszt B."/>
            <person name="Nagy I."/>
            <person name="Kukolya J."/>
        </authorList>
    </citation>
    <scope>NUCLEOTIDE SEQUENCE [LARGE SCALE GENOMIC DNA]</scope>
    <source>
        <strain evidence="4">TB100</strain>
    </source>
</reference>
<dbReference type="PATRIC" id="fig|665004.4.peg.64"/>
<sequence length="356" mass="36431">MSDNGPYTQPPQYPGGEGNSGGQPGAYGGAYGQGGHPAPNPGGQPGPGPNTGGQPSFGTGGQPGYPGGPYPQPPYGDGGTGGQQPPGYASGPYPGMGGPQYHQANQPPYPQGYPPAQPPQSGKSSAGLWIVIAGGVVIVLLIVAVVVVLFSRGGGEPPAAGGQTQQTQAPGSQGDEPGSGGGGDATPSSDGPPYSPPEDPCSVLSEGTLDSFGASDSSKNITDYSSSCSWSTVVDGLYGTLTVEYSTPFSGSDSVEAAKDDYAFEYDYATDEESSIFDMKVIEEQQLDYGSESVIVFVQEEIISPGNRTTVLIRQDNIIVSVEWSVSNFDSDDYPQTFDDVESVMKTAAEEALSAL</sequence>
<dbReference type="EMBL" id="LGEM01000100">
    <property type="protein sequence ID" value="KUP96043.1"/>
    <property type="molecule type" value="Genomic_DNA"/>
</dbReference>
<dbReference type="OrthoDB" id="3431813at2"/>
<organism evidence="3 4">
    <name type="scientific">Thermobifida cellulosilytica TB100</name>
    <dbReference type="NCBI Taxonomy" id="665004"/>
    <lineage>
        <taxon>Bacteria</taxon>
        <taxon>Bacillati</taxon>
        <taxon>Actinomycetota</taxon>
        <taxon>Actinomycetes</taxon>
        <taxon>Streptosporangiales</taxon>
        <taxon>Nocardiopsidaceae</taxon>
        <taxon>Thermobifida</taxon>
    </lineage>
</organism>
<feature type="compositionally biased region" description="Gly residues" evidence="1">
    <location>
        <begin position="15"/>
        <end position="35"/>
    </location>
</feature>
<feature type="region of interest" description="Disordered" evidence="1">
    <location>
        <begin position="1"/>
        <end position="124"/>
    </location>
</feature>
<keyword evidence="2" id="KW-1133">Transmembrane helix</keyword>
<dbReference type="STRING" id="665004.AC529_14070"/>
<feature type="transmembrane region" description="Helical" evidence="2">
    <location>
        <begin position="126"/>
        <end position="150"/>
    </location>
</feature>
<keyword evidence="2" id="KW-0472">Membrane</keyword>
<gene>
    <name evidence="3" type="ORF">AC529_14070</name>
</gene>
<accession>A0A147KFH8</accession>
<evidence type="ECO:0000256" key="2">
    <source>
        <dbReference type="SAM" id="Phobius"/>
    </source>
</evidence>
<dbReference type="AlphaFoldDB" id="A0A147KFH8"/>
<evidence type="ECO:0000313" key="3">
    <source>
        <dbReference type="EMBL" id="KUP96043.1"/>
    </source>
</evidence>
<proteinExistence type="predicted"/>
<feature type="compositionally biased region" description="Pro residues" evidence="1">
    <location>
        <begin position="38"/>
        <end position="48"/>
    </location>
</feature>